<sequence>MGTLSSRPFRFYDEAGHDFLTHLSPCGFVHSRLLFVQALLLLSIAQQKRPIPDTSDFWHFARIIATSSDGERHVQRNGLFRAPAALTLRLLLLVITIVLHAHLYFFLNLEA</sequence>
<reference evidence="4" key="1">
    <citation type="submission" date="2017-02" db="UniProtKB">
        <authorList>
            <consortium name="WormBaseParasite"/>
        </authorList>
    </citation>
    <scope>IDENTIFICATION</scope>
</reference>
<dbReference type="AlphaFoldDB" id="A0A0N4WDP8"/>
<evidence type="ECO:0000256" key="1">
    <source>
        <dbReference type="SAM" id="Phobius"/>
    </source>
</evidence>
<proteinExistence type="predicted"/>
<evidence type="ECO:0000313" key="2">
    <source>
        <dbReference type="EMBL" id="VDO35629.1"/>
    </source>
</evidence>
<evidence type="ECO:0000313" key="3">
    <source>
        <dbReference type="Proteomes" id="UP000268014"/>
    </source>
</evidence>
<dbReference type="EMBL" id="UZAF01016916">
    <property type="protein sequence ID" value="VDO35629.1"/>
    <property type="molecule type" value="Genomic_DNA"/>
</dbReference>
<gene>
    <name evidence="2" type="ORF">HPLM_LOCUS8711</name>
</gene>
<accession>A0A0N4WDP8</accession>
<evidence type="ECO:0000313" key="4">
    <source>
        <dbReference type="WBParaSite" id="HPLM_0000871901-mRNA-1"/>
    </source>
</evidence>
<name>A0A0N4WDP8_HAEPC</name>
<reference evidence="2 3" key="2">
    <citation type="submission" date="2018-11" db="EMBL/GenBank/DDBJ databases">
        <authorList>
            <consortium name="Pathogen Informatics"/>
        </authorList>
    </citation>
    <scope>NUCLEOTIDE SEQUENCE [LARGE SCALE GENOMIC DNA]</scope>
    <source>
        <strain evidence="2 3">MHpl1</strain>
    </source>
</reference>
<feature type="transmembrane region" description="Helical" evidence="1">
    <location>
        <begin position="86"/>
        <end position="107"/>
    </location>
</feature>
<keyword evidence="1" id="KW-0472">Membrane</keyword>
<protein>
    <submittedName>
        <fullName evidence="2 4">Uncharacterized protein</fullName>
    </submittedName>
</protein>
<keyword evidence="3" id="KW-1185">Reference proteome</keyword>
<keyword evidence="1" id="KW-0812">Transmembrane</keyword>
<keyword evidence="1" id="KW-1133">Transmembrane helix</keyword>
<dbReference type="WBParaSite" id="HPLM_0000871901-mRNA-1">
    <property type="protein sequence ID" value="HPLM_0000871901-mRNA-1"/>
    <property type="gene ID" value="HPLM_0000871901"/>
</dbReference>
<dbReference type="Proteomes" id="UP000268014">
    <property type="component" value="Unassembled WGS sequence"/>
</dbReference>
<organism evidence="4">
    <name type="scientific">Haemonchus placei</name>
    <name type="common">Barber's pole worm</name>
    <dbReference type="NCBI Taxonomy" id="6290"/>
    <lineage>
        <taxon>Eukaryota</taxon>
        <taxon>Metazoa</taxon>
        <taxon>Ecdysozoa</taxon>
        <taxon>Nematoda</taxon>
        <taxon>Chromadorea</taxon>
        <taxon>Rhabditida</taxon>
        <taxon>Rhabditina</taxon>
        <taxon>Rhabditomorpha</taxon>
        <taxon>Strongyloidea</taxon>
        <taxon>Trichostrongylidae</taxon>
        <taxon>Haemonchus</taxon>
    </lineage>
</organism>